<evidence type="ECO:0000256" key="6">
    <source>
        <dbReference type="ARBA" id="ARBA00022679"/>
    </source>
</evidence>
<evidence type="ECO:0000256" key="5">
    <source>
        <dbReference type="ARBA" id="ARBA00022505"/>
    </source>
</evidence>
<accession>A0A839SX73</accession>
<dbReference type="Pfam" id="PF00994">
    <property type="entry name" value="MoCF_biosynth"/>
    <property type="match status" value="1"/>
</dbReference>
<evidence type="ECO:0000256" key="3">
    <source>
        <dbReference type="ARBA" id="ARBA00005046"/>
    </source>
</evidence>
<dbReference type="UniPathway" id="UPA00344"/>
<keyword evidence="9 11" id="KW-0501">Molybdenum cofactor biosynthesis</keyword>
<dbReference type="Gene3D" id="3.40.980.10">
    <property type="entry name" value="MoaB/Mog-like domain"/>
    <property type="match status" value="1"/>
</dbReference>
<dbReference type="InterPro" id="IPR036135">
    <property type="entry name" value="MoeA_linker/N_sf"/>
</dbReference>
<dbReference type="Proteomes" id="UP000549250">
    <property type="component" value="Unassembled WGS sequence"/>
</dbReference>
<comment type="function">
    <text evidence="2 11">Catalyzes the insertion of molybdate into adenylated molybdopterin with the concomitant release of AMP.</text>
</comment>
<organism evidence="13 14">
    <name type="scientific">Azomonas macrocytogenes</name>
    <name type="common">Azotobacter macrocytogenes</name>
    <dbReference type="NCBI Taxonomy" id="69962"/>
    <lineage>
        <taxon>Bacteria</taxon>
        <taxon>Pseudomonadati</taxon>
        <taxon>Pseudomonadota</taxon>
        <taxon>Gammaproteobacteria</taxon>
        <taxon>Pseudomonadales</taxon>
        <taxon>Pseudomonadaceae</taxon>
        <taxon>Azomonas</taxon>
    </lineage>
</organism>
<proteinExistence type="inferred from homology"/>
<dbReference type="SMART" id="SM00852">
    <property type="entry name" value="MoCF_biosynth"/>
    <property type="match status" value="1"/>
</dbReference>
<evidence type="ECO:0000259" key="12">
    <source>
        <dbReference type="SMART" id="SM00852"/>
    </source>
</evidence>
<dbReference type="Pfam" id="PF03454">
    <property type="entry name" value="MoeA_C"/>
    <property type="match status" value="1"/>
</dbReference>
<dbReference type="GO" id="GO:0061599">
    <property type="term" value="F:molybdopterin molybdotransferase activity"/>
    <property type="evidence" value="ECO:0007669"/>
    <property type="project" value="UniProtKB-UniRule"/>
</dbReference>
<dbReference type="PANTHER" id="PTHR10192:SF5">
    <property type="entry name" value="GEPHYRIN"/>
    <property type="match status" value="1"/>
</dbReference>
<dbReference type="Gene3D" id="2.40.340.10">
    <property type="entry name" value="MoeA, C-terminal, domain IV"/>
    <property type="match status" value="1"/>
</dbReference>
<keyword evidence="14" id="KW-1185">Reference proteome</keyword>
<dbReference type="Pfam" id="PF03453">
    <property type="entry name" value="MoeA_N"/>
    <property type="match status" value="1"/>
</dbReference>
<comment type="similarity">
    <text evidence="4 11">Belongs to the MoeA family.</text>
</comment>
<keyword evidence="5 11" id="KW-0500">Molybdenum</keyword>
<evidence type="ECO:0000256" key="4">
    <source>
        <dbReference type="ARBA" id="ARBA00010763"/>
    </source>
</evidence>
<gene>
    <name evidence="13" type="ORF">FHR87_000331</name>
</gene>
<keyword evidence="7 11" id="KW-0479">Metal-binding</keyword>
<dbReference type="SUPFAM" id="SSF63882">
    <property type="entry name" value="MoeA N-terminal region -like"/>
    <property type="match status" value="1"/>
</dbReference>
<dbReference type="AlphaFoldDB" id="A0A839SX73"/>
<dbReference type="GO" id="GO:0005829">
    <property type="term" value="C:cytosol"/>
    <property type="evidence" value="ECO:0007669"/>
    <property type="project" value="TreeGrafter"/>
</dbReference>
<protein>
    <recommendedName>
        <fullName evidence="11">Molybdopterin molybdenumtransferase</fullName>
        <ecNumber evidence="11">2.10.1.1</ecNumber>
    </recommendedName>
</protein>
<name>A0A839SX73_AZOMA</name>
<evidence type="ECO:0000256" key="10">
    <source>
        <dbReference type="ARBA" id="ARBA00047317"/>
    </source>
</evidence>
<dbReference type="FunFam" id="3.40.980.10:FF:000004">
    <property type="entry name" value="Molybdopterin molybdenumtransferase"/>
    <property type="match status" value="1"/>
</dbReference>
<dbReference type="SUPFAM" id="SSF63867">
    <property type="entry name" value="MoeA C-terminal domain-like"/>
    <property type="match status" value="1"/>
</dbReference>
<dbReference type="InterPro" id="IPR005110">
    <property type="entry name" value="MoeA_linker/N"/>
</dbReference>
<sequence>MSMDPCAEPALLTVEAMQQKLLQTLSPLPAANVPIADSLGRVLAEEIRASVVNPRFDNSAMDGFALGGEATAAAPGTFPLVGTRLAGSEDLAELAPGAAMRITTGAPVPEGTATVVMQEHCSVTDDSVTLRDAVKAGQNIRRRGEDIQLGQCLLEAGTRVAPRHIMLLSSQGLETLQVTRQPVVAVLSSGDELHPVGQPLSRSGIYDCNRPYLLARLQQAGARVIDIGIVADDPQQIRDALLRAANEADLIVSSGGVSVGQADWLKRCVEELGTLLHWKVNIKPGKPVAWGRIGAVPFLGLPGNPVSTLVCAELFLLPALARLGGVAQPLPRVVRLPIAHDHKHKPGRDEYQRAALVAGAESLQVAVLKGQGSGSLANLARTDALLLLGADVTSVAAGMLVDVLVL</sequence>
<dbReference type="InterPro" id="IPR036425">
    <property type="entry name" value="MoaB/Mog-like_dom_sf"/>
</dbReference>
<dbReference type="EMBL" id="JACHXI010000001">
    <property type="protein sequence ID" value="MBB3101971.1"/>
    <property type="molecule type" value="Genomic_DNA"/>
</dbReference>
<dbReference type="SUPFAM" id="SSF53218">
    <property type="entry name" value="Molybdenum cofactor biosynthesis proteins"/>
    <property type="match status" value="1"/>
</dbReference>
<dbReference type="EC" id="2.10.1.1" evidence="11"/>
<dbReference type="PANTHER" id="PTHR10192">
    <property type="entry name" value="MOLYBDOPTERIN BIOSYNTHESIS PROTEIN"/>
    <property type="match status" value="1"/>
</dbReference>
<evidence type="ECO:0000313" key="13">
    <source>
        <dbReference type="EMBL" id="MBB3101971.1"/>
    </source>
</evidence>
<dbReference type="NCBIfam" id="NF045515">
    <property type="entry name" value="Glp_gephyrin"/>
    <property type="match status" value="1"/>
</dbReference>
<feature type="domain" description="MoaB/Mog" evidence="12">
    <location>
        <begin position="185"/>
        <end position="322"/>
    </location>
</feature>
<keyword evidence="8 11" id="KW-0460">Magnesium</keyword>
<comment type="caution">
    <text evidence="13">The sequence shown here is derived from an EMBL/GenBank/DDBJ whole genome shotgun (WGS) entry which is preliminary data.</text>
</comment>
<evidence type="ECO:0000313" key="14">
    <source>
        <dbReference type="Proteomes" id="UP000549250"/>
    </source>
</evidence>
<reference evidence="13 14" key="1">
    <citation type="submission" date="2020-08" db="EMBL/GenBank/DDBJ databases">
        <title>Genomic Encyclopedia of Type Strains, Phase III (KMG-III): the genomes of soil and plant-associated and newly described type strains.</title>
        <authorList>
            <person name="Whitman W."/>
        </authorList>
    </citation>
    <scope>NUCLEOTIDE SEQUENCE [LARGE SCALE GENOMIC DNA]</scope>
    <source>
        <strain evidence="13 14">CECT 4462</strain>
    </source>
</reference>
<evidence type="ECO:0000256" key="11">
    <source>
        <dbReference type="RuleBase" id="RU365090"/>
    </source>
</evidence>
<comment type="pathway">
    <text evidence="3 11">Cofactor biosynthesis; molybdopterin biosynthesis.</text>
</comment>
<comment type="cofactor">
    <cofactor evidence="1 11">
        <name>Mg(2+)</name>
        <dbReference type="ChEBI" id="CHEBI:18420"/>
    </cofactor>
</comment>
<evidence type="ECO:0000256" key="1">
    <source>
        <dbReference type="ARBA" id="ARBA00001946"/>
    </source>
</evidence>
<dbReference type="InterPro" id="IPR036688">
    <property type="entry name" value="MoeA_C_domain_IV_sf"/>
</dbReference>
<dbReference type="InterPro" id="IPR001453">
    <property type="entry name" value="MoaB/Mog_dom"/>
</dbReference>
<dbReference type="InterPro" id="IPR038987">
    <property type="entry name" value="MoeA-like"/>
</dbReference>
<dbReference type="Gene3D" id="3.90.105.10">
    <property type="entry name" value="Molybdopterin biosynthesis moea protein, domain 2"/>
    <property type="match status" value="1"/>
</dbReference>
<dbReference type="RefSeq" id="WP_183164937.1">
    <property type="nucleotide sequence ID" value="NZ_JACHXI010000001.1"/>
</dbReference>
<evidence type="ECO:0000256" key="2">
    <source>
        <dbReference type="ARBA" id="ARBA00002901"/>
    </source>
</evidence>
<dbReference type="NCBIfam" id="TIGR00177">
    <property type="entry name" value="molyb_syn"/>
    <property type="match status" value="1"/>
</dbReference>
<dbReference type="GO" id="GO:0006777">
    <property type="term" value="P:Mo-molybdopterin cofactor biosynthetic process"/>
    <property type="evidence" value="ECO:0007669"/>
    <property type="project" value="UniProtKB-UniRule"/>
</dbReference>
<evidence type="ECO:0000256" key="9">
    <source>
        <dbReference type="ARBA" id="ARBA00023150"/>
    </source>
</evidence>
<dbReference type="GO" id="GO:0046872">
    <property type="term" value="F:metal ion binding"/>
    <property type="evidence" value="ECO:0007669"/>
    <property type="project" value="UniProtKB-UniRule"/>
</dbReference>
<dbReference type="Gene3D" id="2.170.190.11">
    <property type="entry name" value="Molybdopterin biosynthesis moea protein, domain 3"/>
    <property type="match status" value="1"/>
</dbReference>
<dbReference type="InterPro" id="IPR005111">
    <property type="entry name" value="MoeA_C_domain_IV"/>
</dbReference>
<evidence type="ECO:0000256" key="7">
    <source>
        <dbReference type="ARBA" id="ARBA00022723"/>
    </source>
</evidence>
<evidence type="ECO:0000256" key="8">
    <source>
        <dbReference type="ARBA" id="ARBA00022842"/>
    </source>
</evidence>
<comment type="catalytic activity">
    <reaction evidence="10">
        <text>adenylyl-molybdopterin + molybdate = Mo-molybdopterin + AMP + H(+)</text>
        <dbReference type="Rhea" id="RHEA:35047"/>
        <dbReference type="ChEBI" id="CHEBI:15378"/>
        <dbReference type="ChEBI" id="CHEBI:36264"/>
        <dbReference type="ChEBI" id="CHEBI:62727"/>
        <dbReference type="ChEBI" id="CHEBI:71302"/>
        <dbReference type="ChEBI" id="CHEBI:456215"/>
        <dbReference type="EC" id="2.10.1.1"/>
    </reaction>
</comment>
<dbReference type="CDD" id="cd00887">
    <property type="entry name" value="MoeA"/>
    <property type="match status" value="1"/>
</dbReference>
<keyword evidence="6 11" id="KW-0808">Transferase</keyword>